<dbReference type="Gene3D" id="3.40.1800.20">
    <property type="match status" value="1"/>
</dbReference>
<evidence type="ECO:0000313" key="3">
    <source>
        <dbReference type="Proteomes" id="UP000091820"/>
    </source>
</evidence>
<dbReference type="EnsemblMetazoa" id="GBRI022546-RA">
    <property type="protein sequence ID" value="GBRI022546-PA"/>
    <property type="gene ID" value="GBRI022546"/>
</dbReference>
<dbReference type="GO" id="GO:0005634">
    <property type="term" value="C:nucleus"/>
    <property type="evidence" value="ECO:0007669"/>
    <property type="project" value="InterPro"/>
</dbReference>
<dbReference type="InterPro" id="IPR012934">
    <property type="entry name" value="Znf_AD"/>
</dbReference>
<protein>
    <recommendedName>
        <fullName evidence="1">ZAD domain-containing protein</fullName>
    </recommendedName>
</protein>
<dbReference type="SUPFAM" id="SSF57716">
    <property type="entry name" value="Glucocorticoid receptor-like (DNA-binding domain)"/>
    <property type="match status" value="1"/>
</dbReference>
<evidence type="ECO:0000313" key="2">
    <source>
        <dbReference type="EnsemblMetazoa" id="GBRI022546-PA"/>
    </source>
</evidence>
<dbReference type="GO" id="GO:0008270">
    <property type="term" value="F:zinc ion binding"/>
    <property type="evidence" value="ECO:0007669"/>
    <property type="project" value="InterPro"/>
</dbReference>
<dbReference type="Proteomes" id="UP000091820">
    <property type="component" value="Unassembled WGS sequence"/>
</dbReference>
<name>A0A1A9WK11_9MUSC</name>
<sequence length="134" mass="15961">MDKCLLCLETDLEFELNIKVDSIQWEEFNIECIIGKHLWPINNIESYKWMCHICWKELLNFHKFYTRLENAHAGLLKVNSENVKLETSHNESPLLTEQAEQIFSKTKEINKEPLFEDRLETDILMNPSMPTYQN</sequence>
<accession>A0A1A9WK11</accession>
<organism evidence="2 3">
    <name type="scientific">Glossina brevipalpis</name>
    <dbReference type="NCBI Taxonomy" id="37001"/>
    <lineage>
        <taxon>Eukaryota</taxon>
        <taxon>Metazoa</taxon>
        <taxon>Ecdysozoa</taxon>
        <taxon>Arthropoda</taxon>
        <taxon>Hexapoda</taxon>
        <taxon>Insecta</taxon>
        <taxon>Pterygota</taxon>
        <taxon>Neoptera</taxon>
        <taxon>Endopterygota</taxon>
        <taxon>Diptera</taxon>
        <taxon>Brachycera</taxon>
        <taxon>Muscomorpha</taxon>
        <taxon>Hippoboscoidea</taxon>
        <taxon>Glossinidae</taxon>
        <taxon>Glossina</taxon>
    </lineage>
</organism>
<proteinExistence type="predicted"/>
<reference evidence="3" key="1">
    <citation type="submission" date="2014-03" db="EMBL/GenBank/DDBJ databases">
        <authorList>
            <person name="Aksoy S."/>
            <person name="Warren W."/>
            <person name="Wilson R.K."/>
        </authorList>
    </citation>
    <scope>NUCLEOTIDE SEQUENCE [LARGE SCALE GENOMIC DNA]</scope>
    <source>
        <strain evidence="3">IAEA</strain>
    </source>
</reference>
<dbReference type="STRING" id="37001.A0A1A9WK11"/>
<dbReference type="AlphaFoldDB" id="A0A1A9WK11"/>
<dbReference type="SMART" id="SM00868">
    <property type="entry name" value="zf-AD"/>
    <property type="match status" value="1"/>
</dbReference>
<feature type="domain" description="ZAD" evidence="1">
    <location>
        <begin position="3"/>
        <end position="78"/>
    </location>
</feature>
<keyword evidence="3" id="KW-1185">Reference proteome</keyword>
<dbReference type="VEuPathDB" id="VectorBase:GBRI022546"/>
<reference evidence="2" key="2">
    <citation type="submission" date="2020-05" db="UniProtKB">
        <authorList>
            <consortium name="EnsemblMetazoa"/>
        </authorList>
    </citation>
    <scope>IDENTIFICATION</scope>
    <source>
        <strain evidence="2">IAEA</strain>
    </source>
</reference>
<evidence type="ECO:0000259" key="1">
    <source>
        <dbReference type="SMART" id="SM00868"/>
    </source>
</evidence>